<accession>A0A9C7C909</accession>
<evidence type="ECO:0000313" key="2">
    <source>
        <dbReference type="EMBL" id="BDT62906.1"/>
    </source>
</evidence>
<protein>
    <submittedName>
        <fullName evidence="2">Uncharacterized protein</fullName>
    </submittedName>
</protein>
<feature type="compositionally biased region" description="Low complexity" evidence="1">
    <location>
        <begin position="205"/>
        <end position="217"/>
    </location>
</feature>
<proteinExistence type="predicted"/>
<reference evidence="2" key="1">
    <citation type="submission" date="2022-10" db="EMBL/GenBank/DDBJ databases">
        <title>Genome sequences of endogenous nimaviruses in decapod crustaceans.</title>
        <authorList>
            <person name="Kawato S."/>
            <person name="Nozaki R."/>
            <person name="Kondo H."/>
            <person name="Hirono I."/>
        </authorList>
    </citation>
    <scope>NUCLEOTIDE SEQUENCE</scope>
    <source>
        <strain evidence="2">Ube2021</strain>
    </source>
</reference>
<evidence type="ECO:0000256" key="1">
    <source>
        <dbReference type="SAM" id="MobiDB-lite"/>
    </source>
</evidence>
<feature type="region of interest" description="Disordered" evidence="1">
    <location>
        <begin position="129"/>
        <end position="263"/>
    </location>
</feature>
<organism evidence="2">
    <name type="scientific">Trachysalambria curvirostris majanivirus</name>
    <dbReference type="NCBI Taxonomy" id="2984281"/>
    <lineage>
        <taxon>Viruses</taxon>
        <taxon>Viruses incertae sedis</taxon>
        <taxon>Naldaviricetes</taxon>
        <taxon>Nimaviridae</taxon>
    </lineage>
</organism>
<feature type="compositionally biased region" description="Low complexity" evidence="1">
    <location>
        <begin position="145"/>
        <end position="178"/>
    </location>
</feature>
<feature type="compositionally biased region" description="Low complexity" evidence="1">
    <location>
        <begin position="225"/>
        <end position="254"/>
    </location>
</feature>
<dbReference type="EMBL" id="LC738879">
    <property type="protein sequence ID" value="BDT62906.1"/>
    <property type="molecule type" value="Genomic_DNA"/>
</dbReference>
<name>A0A9C7C909_9VIRU</name>
<feature type="compositionally biased region" description="Low complexity" evidence="1">
    <location>
        <begin position="186"/>
        <end position="197"/>
    </location>
</feature>
<sequence length="263" mass="30294">MALPHSKKLREFCEQYPHHITYKNMPMHTTAYDGTEVHANIFCWTVCRTVNEAELYLANYVDPVSGVPITKHAEHHYKLLPLPDTELNIYIYINPYYTAQMNYCKDLIAGYNSKVKLVKKIETVPHDLRGASQRLIDQRRTGQNSQSPSASRYPSSPQTSQSPQTPQSQYHQPQYHQPQPSPQTPRPQYHQPQYLQPQPSPQTPRPQYRQSPSAQQPQPSPQTPRPQYRQPPSVQQPQTPQSQFPSSPPAYNYPSNPPPPYNQ</sequence>